<accession>A0A0E4GD07</accession>
<dbReference type="RefSeq" id="WP_046500173.1">
    <property type="nucleotide sequence ID" value="NZ_CGIH01000053.1"/>
</dbReference>
<feature type="domain" description="Mop" evidence="3">
    <location>
        <begin position="2"/>
        <end position="67"/>
    </location>
</feature>
<gene>
    <name evidence="4" type="ORF">2817</name>
</gene>
<dbReference type="SUPFAM" id="SSF50331">
    <property type="entry name" value="MOP-like"/>
    <property type="match status" value="1"/>
</dbReference>
<dbReference type="PROSITE" id="PS51866">
    <property type="entry name" value="MOP"/>
    <property type="match status" value="1"/>
</dbReference>
<dbReference type="EMBL" id="CGIH01000053">
    <property type="protein sequence ID" value="CFY12419.1"/>
    <property type="molecule type" value="Genomic_DNA"/>
</dbReference>
<keyword evidence="1 2" id="KW-0500">Molybdenum</keyword>
<evidence type="ECO:0000256" key="1">
    <source>
        <dbReference type="ARBA" id="ARBA00022505"/>
    </source>
</evidence>
<sequence length="78" mass="8511">MRISDPNKLVGKIMKVNPGQDMTEVIIDVGDQAVTATITTGAAHAMNLHNGDEVFAMFNSTSVSLIKDTKEPRRDYGF</sequence>
<reference evidence="4 5" key="1">
    <citation type="submission" date="2015-03" db="EMBL/GenBank/DDBJ databases">
        <authorList>
            <person name="Murphy D."/>
        </authorList>
    </citation>
    <scope>NUCLEOTIDE SEQUENCE [LARGE SCALE GENOMIC DNA]</scope>
    <source>
        <strain evidence="4 5">OL-4</strain>
    </source>
</reference>
<keyword evidence="5" id="KW-1185">Reference proteome</keyword>
<protein>
    <submittedName>
        <fullName evidence="4">Transport-associated OB, type 1</fullName>
    </submittedName>
</protein>
<evidence type="ECO:0000313" key="4">
    <source>
        <dbReference type="EMBL" id="CFY12419.1"/>
    </source>
</evidence>
<dbReference type="GO" id="GO:0015689">
    <property type="term" value="P:molybdate ion transport"/>
    <property type="evidence" value="ECO:0007669"/>
    <property type="project" value="InterPro"/>
</dbReference>
<dbReference type="OrthoDB" id="2083784at2"/>
<dbReference type="InterPro" id="IPR004606">
    <property type="entry name" value="Mop_domain"/>
</dbReference>
<proteinExistence type="predicted"/>
<dbReference type="InterPro" id="IPR005116">
    <property type="entry name" value="Transp-assoc_OB_typ1"/>
</dbReference>
<evidence type="ECO:0000313" key="5">
    <source>
        <dbReference type="Proteomes" id="UP000045545"/>
    </source>
</evidence>
<dbReference type="InterPro" id="IPR008995">
    <property type="entry name" value="Mo/tungstate-bd_C_term_dom"/>
</dbReference>
<dbReference type="STRING" id="690567.2817"/>
<dbReference type="Gene3D" id="2.40.50.100">
    <property type="match status" value="1"/>
</dbReference>
<evidence type="ECO:0000256" key="2">
    <source>
        <dbReference type="PROSITE-ProRule" id="PRU01213"/>
    </source>
</evidence>
<dbReference type="Pfam" id="PF03459">
    <property type="entry name" value="TOBE"/>
    <property type="match status" value="1"/>
</dbReference>
<dbReference type="AlphaFoldDB" id="A0A0E4GD07"/>
<dbReference type="Proteomes" id="UP000045545">
    <property type="component" value="Unassembled WGS sequence"/>
</dbReference>
<organism evidence="4 5">
    <name type="scientific">Syntrophomonas zehnderi OL-4</name>
    <dbReference type="NCBI Taxonomy" id="690567"/>
    <lineage>
        <taxon>Bacteria</taxon>
        <taxon>Bacillati</taxon>
        <taxon>Bacillota</taxon>
        <taxon>Clostridia</taxon>
        <taxon>Eubacteriales</taxon>
        <taxon>Syntrophomonadaceae</taxon>
        <taxon>Syntrophomonas</taxon>
    </lineage>
</organism>
<name>A0A0E4GD07_9FIRM</name>
<evidence type="ECO:0000259" key="3">
    <source>
        <dbReference type="PROSITE" id="PS51866"/>
    </source>
</evidence>